<dbReference type="InterPro" id="IPR003594">
    <property type="entry name" value="HATPase_dom"/>
</dbReference>
<comment type="caution">
    <text evidence="13">The sequence shown here is derived from an EMBL/GenBank/DDBJ whole genome shotgun (WGS) entry which is preliminary data.</text>
</comment>
<dbReference type="SUPFAM" id="SSF55785">
    <property type="entry name" value="PYP-like sensor domain (PAS domain)"/>
    <property type="match status" value="2"/>
</dbReference>
<evidence type="ECO:0000313" key="14">
    <source>
        <dbReference type="Proteomes" id="UP000319671"/>
    </source>
</evidence>
<name>A0A561DYC8_9BACI</name>
<dbReference type="InterPro" id="IPR004358">
    <property type="entry name" value="Sig_transdc_His_kin-like_C"/>
</dbReference>
<dbReference type="CDD" id="cd00082">
    <property type="entry name" value="HisKA"/>
    <property type="match status" value="1"/>
</dbReference>
<keyword evidence="9" id="KW-0902">Two-component regulatory system</keyword>
<feature type="domain" description="PAS" evidence="11">
    <location>
        <begin position="130"/>
        <end position="201"/>
    </location>
</feature>
<evidence type="ECO:0000256" key="6">
    <source>
        <dbReference type="ARBA" id="ARBA00022777"/>
    </source>
</evidence>
<reference evidence="13 14" key="1">
    <citation type="submission" date="2019-06" db="EMBL/GenBank/DDBJ databases">
        <title>Sorghum-associated microbial communities from plants grown in Nebraska, USA.</title>
        <authorList>
            <person name="Schachtman D."/>
        </authorList>
    </citation>
    <scope>NUCLEOTIDE SEQUENCE [LARGE SCALE GENOMIC DNA]</scope>
    <source>
        <strain evidence="13 14">2482</strain>
    </source>
</reference>
<dbReference type="SUPFAM" id="SSF55874">
    <property type="entry name" value="ATPase domain of HSP90 chaperone/DNA topoisomerase II/histidine kinase"/>
    <property type="match status" value="1"/>
</dbReference>
<keyword evidence="7" id="KW-0067">ATP-binding</keyword>
<dbReference type="AlphaFoldDB" id="A0A561DYC8"/>
<dbReference type="InterPro" id="IPR001610">
    <property type="entry name" value="PAC"/>
</dbReference>
<dbReference type="PROSITE" id="PS50109">
    <property type="entry name" value="HIS_KIN"/>
    <property type="match status" value="1"/>
</dbReference>
<evidence type="ECO:0000256" key="4">
    <source>
        <dbReference type="ARBA" id="ARBA00022679"/>
    </source>
</evidence>
<comment type="catalytic activity">
    <reaction evidence="1">
        <text>ATP + protein L-histidine = ADP + protein N-phospho-L-histidine.</text>
        <dbReference type="EC" id="2.7.13.3"/>
    </reaction>
</comment>
<proteinExistence type="predicted"/>
<dbReference type="PANTHER" id="PTHR43065">
    <property type="entry name" value="SENSOR HISTIDINE KINASE"/>
    <property type="match status" value="1"/>
</dbReference>
<dbReference type="PROSITE" id="PS50113">
    <property type="entry name" value="PAC"/>
    <property type="match status" value="2"/>
</dbReference>
<dbReference type="RefSeq" id="WP_144562069.1">
    <property type="nucleotide sequence ID" value="NZ_VIVN01000001.1"/>
</dbReference>
<evidence type="ECO:0000256" key="2">
    <source>
        <dbReference type="ARBA" id="ARBA00012438"/>
    </source>
</evidence>
<evidence type="ECO:0000256" key="8">
    <source>
        <dbReference type="ARBA" id="ARBA00022969"/>
    </source>
</evidence>
<dbReference type="SMART" id="SM00387">
    <property type="entry name" value="HATPase_c"/>
    <property type="match status" value="1"/>
</dbReference>
<dbReference type="InterPro" id="IPR036890">
    <property type="entry name" value="HATPase_C_sf"/>
</dbReference>
<dbReference type="EC" id="2.7.13.3" evidence="2"/>
<evidence type="ECO:0000259" key="11">
    <source>
        <dbReference type="PROSITE" id="PS50112"/>
    </source>
</evidence>
<evidence type="ECO:0000256" key="9">
    <source>
        <dbReference type="ARBA" id="ARBA00023012"/>
    </source>
</evidence>
<dbReference type="GO" id="GO:0030435">
    <property type="term" value="P:sporulation resulting in formation of a cellular spore"/>
    <property type="evidence" value="ECO:0007669"/>
    <property type="project" value="UniProtKB-KW"/>
</dbReference>
<dbReference type="InterPro" id="IPR003661">
    <property type="entry name" value="HisK_dim/P_dom"/>
</dbReference>
<keyword evidence="5" id="KW-0547">Nucleotide-binding</keyword>
<dbReference type="InterPro" id="IPR000014">
    <property type="entry name" value="PAS"/>
</dbReference>
<dbReference type="PROSITE" id="PS50112">
    <property type="entry name" value="PAS"/>
    <property type="match status" value="2"/>
</dbReference>
<dbReference type="Pfam" id="PF08447">
    <property type="entry name" value="PAS_3"/>
    <property type="match status" value="2"/>
</dbReference>
<dbReference type="SMART" id="SM00086">
    <property type="entry name" value="PAC"/>
    <property type="match status" value="2"/>
</dbReference>
<evidence type="ECO:0000259" key="12">
    <source>
        <dbReference type="PROSITE" id="PS50113"/>
    </source>
</evidence>
<keyword evidence="6 13" id="KW-0418">Kinase</keyword>
<dbReference type="CDD" id="cd00130">
    <property type="entry name" value="PAS"/>
    <property type="match status" value="2"/>
</dbReference>
<sequence length="476" mass="54587">MFNLTLFRAVFYQSRIPQLISSIDLTMVQFNPAFCEFVGYSPDELEKLPMEKISHPDDMAADAQLFGELLDRKRDEYQLEKRYIHKSGEIKTGVLTVSKIHEQLTGEEYLLGQVLDITEKKHMENALKYREKKYRLLAEHSSDIIMLHKVDFSCLYISPSVKTVLGYQPEEMIEKSPLELIHPDDLIELRKQQICDHIEETKLITYRCRKKDGSFIWIESTVKALVCTETGEVKEIVTVSRDIEQRMETQDRLRKSEKLAVVGQMAAAVAHEIRNPLTPIKGFMQLLNTEQEMNPVYLKIVLDELQRVEAIISEFLTMAKPHTKKLRIVFVDQLVKQVVQLLQTEAKLEQKGLYLEVGQPILSIMGDSNSLTQVFLNIIQNALESLSKWGQVQIRVMADSTGVTVKIEDNGCGIPKERLSKLGEPFYSTKERGTGLGLMTCYRIIEAHQGRIDIESEEGEGTTVTIWLPYRTEKSE</sequence>
<evidence type="ECO:0000256" key="5">
    <source>
        <dbReference type="ARBA" id="ARBA00022741"/>
    </source>
</evidence>
<accession>A0A561DYC8</accession>
<organism evidence="13 14">
    <name type="scientific">Neobacillus bataviensis</name>
    <dbReference type="NCBI Taxonomy" id="220685"/>
    <lineage>
        <taxon>Bacteria</taxon>
        <taxon>Bacillati</taxon>
        <taxon>Bacillota</taxon>
        <taxon>Bacilli</taxon>
        <taxon>Bacillales</taxon>
        <taxon>Bacillaceae</taxon>
        <taxon>Neobacillus</taxon>
    </lineage>
</organism>
<evidence type="ECO:0000256" key="7">
    <source>
        <dbReference type="ARBA" id="ARBA00022840"/>
    </source>
</evidence>
<dbReference type="Pfam" id="PF02518">
    <property type="entry name" value="HATPase_c"/>
    <property type="match status" value="1"/>
</dbReference>
<dbReference type="GO" id="GO:0000155">
    <property type="term" value="F:phosphorelay sensor kinase activity"/>
    <property type="evidence" value="ECO:0007669"/>
    <property type="project" value="InterPro"/>
</dbReference>
<dbReference type="PRINTS" id="PR00344">
    <property type="entry name" value="BCTRLSENSOR"/>
</dbReference>
<dbReference type="Gene3D" id="1.10.287.130">
    <property type="match status" value="1"/>
</dbReference>
<dbReference type="InterPro" id="IPR035965">
    <property type="entry name" value="PAS-like_dom_sf"/>
</dbReference>
<dbReference type="SMART" id="SM00091">
    <property type="entry name" value="PAS"/>
    <property type="match status" value="2"/>
</dbReference>
<dbReference type="SMART" id="SM00388">
    <property type="entry name" value="HisKA"/>
    <property type="match status" value="1"/>
</dbReference>
<dbReference type="Pfam" id="PF00512">
    <property type="entry name" value="HisKA"/>
    <property type="match status" value="1"/>
</dbReference>
<dbReference type="Gene3D" id="3.30.565.10">
    <property type="entry name" value="Histidine kinase-like ATPase, C-terminal domain"/>
    <property type="match status" value="1"/>
</dbReference>
<evidence type="ECO:0000256" key="3">
    <source>
        <dbReference type="ARBA" id="ARBA00022553"/>
    </source>
</evidence>
<dbReference type="SUPFAM" id="SSF47384">
    <property type="entry name" value="Homodimeric domain of signal transducing histidine kinase"/>
    <property type="match status" value="1"/>
</dbReference>
<dbReference type="InterPro" id="IPR036097">
    <property type="entry name" value="HisK_dim/P_sf"/>
</dbReference>
<dbReference type="NCBIfam" id="TIGR00229">
    <property type="entry name" value="sensory_box"/>
    <property type="match status" value="2"/>
</dbReference>
<feature type="domain" description="Histidine kinase" evidence="10">
    <location>
        <begin position="268"/>
        <end position="472"/>
    </location>
</feature>
<keyword evidence="4" id="KW-0808">Transferase</keyword>
<evidence type="ECO:0000256" key="1">
    <source>
        <dbReference type="ARBA" id="ARBA00000085"/>
    </source>
</evidence>
<evidence type="ECO:0000313" key="13">
    <source>
        <dbReference type="EMBL" id="TWE08368.1"/>
    </source>
</evidence>
<feature type="domain" description="PAS" evidence="11">
    <location>
        <begin position="27"/>
        <end position="73"/>
    </location>
</feature>
<keyword evidence="3" id="KW-0597">Phosphoprotein</keyword>
<feature type="domain" description="PAC" evidence="12">
    <location>
        <begin position="197"/>
        <end position="255"/>
    </location>
</feature>
<dbReference type="Proteomes" id="UP000319671">
    <property type="component" value="Unassembled WGS sequence"/>
</dbReference>
<dbReference type="EMBL" id="VIVN01000001">
    <property type="protein sequence ID" value="TWE08368.1"/>
    <property type="molecule type" value="Genomic_DNA"/>
</dbReference>
<feature type="domain" description="PAC" evidence="12">
    <location>
        <begin position="77"/>
        <end position="129"/>
    </location>
</feature>
<dbReference type="InterPro" id="IPR005467">
    <property type="entry name" value="His_kinase_dom"/>
</dbReference>
<keyword evidence="14" id="KW-1185">Reference proteome</keyword>
<dbReference type="FunFam" id="1.10.287.130:FF:000040">
    <property type="entry name" value="PAS domain-containing sensor histidine kinase"/>
    <property type="match status" value="1"/>
</dbReference>
<dbReference type="GO" id="GO:0005524">
    <property type="term" value="F:ATP binding"/>
    <property type="evidence" value="ECO:0007669"/>
    <property type="project" value="UniProtKB-KW"/>
</dbReference>
<keyword evidence="8" id="KW-0749">Sporulation</keyword>
<gene>
    <name evidence="13" type="ORF">FB550_101389</name>
</gene>
<dbReference type="CDD" id="cd00075">
    <property type="entry name" value="HATPase"/>
    <property type="match status" value="1"/>
</dbReference>
<dbReference type="InterPro" id="IPR000700">
    <property type="entry name" value="PAS-assoc_C"/>
</dbReference>
<dbReference type="InterPro" id="IPR013655">
    <property type="entry name" value="PAS_fold_3"/>
</dbReference>
<dbReference type="PANTHER" id="PTHR43065:SF34">
    <property type="entry name" value="SPORULATION KINASE A"/>
    <property type="match status" value="1"/>
</dbReference>
<evidence type="ECO:0000259" key="10">
    <source>
        <dbReference type="PROSITE" id="PS50109"/>
    </source>
</evidence>
<protein>
    <recommendedName>
        <fullName evidence="2">histidine kinase</fullName>
        <ecNumber evidence="2">2.7.13.3</ecNumber>
    </recommendedName>
</protein>
<dbReference type="Gene3D" id="3.30.450.20">
    <property type="entry name" value="PAS domain"/>
    <property type="match status" value="2"/>
</dbReference>